<name>A0A0C9V1L4_SPHS4</name>
<dbReference type="EMBL" id="KN837140">
    <property type="protein sequence ID" value="KIJ40904.1"/>
    <property type="molecule type" value="Genomic_DNA"/>
</dbReference>
<dbReference type="PANTHER" id="PTHR37015">
    <property type="entry name" value="REVERSE TRANSCRIPTASE DOMAIN-CONTAINING PROTEIN"/>
    <property type="match status" value="1"/>
</dbReference>
<evidence type="ECO:0000313" key="1">
    <source>
        <dbReference type="EMBL" id="KIJ40904.1"/>
    </source>
</evidence>
<dbReference type="OrthoDB" id="74545at2759"/>
<dbReference type="PANTHER" id="PTHR37015:SF2">
    <property type="entry name" value="REVERSE TRANSCRIPTASE DOMAIN-CONTAINING PROTEIN"/>
    <property type="match status" value="1"/>
</dbReference>
<evidence type="ECO:0000313" key="2">
    <source>
        <dbReference type="Proteomes" id="UP000054279"/>
    </source>
</evidence>
<organism evidence="1 2">
    <name type="scientific">Sphaerobolus stellatus (strain SS14)</name>
    <dbReference type="NCBI Taxonomy" id="990650"/>
    <lineage>
        <taxon>Eukaryota</taxon>
        <taxon>Fungi</taxon>
        <taxon>Dikarya</taxon>
        <taxon>Basidiomycota</taxon>
        <taxon>Agaricomycotina</taxon>
        <taxon>Agaricomycetes</taxon>
        <taxon>Phallomycetidae</taxon>
        <taxon>Geastrales</taxon>
        <taxon>Sphaerobolaceae</taxon>
        <taxon>Sphaerobolus</taxon>
    </lineage>
</organism>
<protein>
    <recommendedName>
        <fullName evidence="3">Reverse transcriptase domain-containing protein</fullName>
    </recommendedName>
</protein>
<evidence type="ECO:0008006" key="3">
    <source>
        <dbReference type="Google" id="ProtNLM"/>
    </source>
</evidence>
<dbReference type="AlphaFoldDB" id="A0A0C9V1L4"/>
<proteinExistence type="predicted"/>
<accession>A0A0C9V1L4</accession>
<dbReference type="Proteomes" id="UP000054279">
    <property type="component" value="Unassembled WGS sequence"/>
</dbReference>
<dbReference type="HOGENOM" id="CLU_008952_0_0_1"/>
<sequence>MATSAPFDHRQNLRSITSIKLEELEKQRLAYIESQKKVLQKAEALVNDPVAKVELLVKAVRAWNGSGALGSDENVENKITLGNLDDLLLQAKRQPYFNKKILDKWANTLEGYIRHRTLKFEYAKLSGNLFDDWLISGDTDVMVNSTEIAPESIEEKDFVEVGRKEMHEQKARLASLIFEERKIDEEALSSYLSGLFSHKSAIKSLEHLRRENRLFGEKLKKEKMSSVEVKGAMKGLLFTTGLLEEHVRAALREYLGNPVIIEEIKSVLNMRLSAIDTWKWPEEGSIVNLRRHMNGKYRAFTDPHLLDALMLHHLGLKWQVQFNQVLGVFRHSKAWRKASQALDAMEKTRRQQHLGLDDDPFGSIASKQKIYEDQFYLTQLASTMYEVVGYGEDGATYEDPDNNIKATTPASIKQNLLHSIITEAYLNTALHGQHSILCSDLEWFGPSLRHGAILHIFKFFGIPEDWLKFFEKFLKAPIRFKDDPLGEVRVRQCGTPISYTLSTICGEAILFMMDYAVNQKTKGQVYLYRIHDDLWLWNSDPEKCVAAWKEMNIYGSLVGLTFNIEKTGSACVGVAKPEGLPEGSVRWGFLEFDESQGRFVIKQSEVDQHIAELRHQLAATKSVFGWVNIYNQYLSFMLRNFGGAPATCFGPAHISDVIATFKKIHLEAFGTDGPVAQLASKIEAKYGISDIPEGFYYFPMTRGGLGLKNVMIEMFALQKEAESHKEGFTEQKEKDEEVYLQFKKHWDMGFYGGPENAGGHLKRIYNTTEPFMSFEEFKSLRTQGIKHWSKRYEEMFKTPEPVELTVVPAVEAAVNEAGWSWYEMEWYDKWIVTLYAADIMEKFGDMEIADESLISKGMVQLFKSSRTKLDQ</sequence>
<reference evidence="1 2" key="1">
    <citation type="submission" date="2014-06" db="EMBL/GenBank/DDBJ databases">
        <title>Evolutionary Origins and Diversification of the Mycorrhizal Mutualists.</title>
        <authorList>
            <consortium name="DOE Joint Genome Institute"/>
            <consortium name="Mycorrhizal Genomics Consortium"/>
            <person name="Kohler A."/>
            <person name="Kuo A."/>
            <person name="Nagy L.G."/>
            <person name="Floudas D."/>
            <person name="Copeland A."/>
            <person name="Barry K.W."/>
            <person name="Cichocki N."/>
            <person name="Veneault-Fourrey C."/>
            <person name="LaButti K."/>
            <person name="Lindquist E.A."/>
            <person name="Lipzen A."/>
            <person name="Lundell T."/>
            <person name="Morin E."/>
            <person name="Murat C."/>
            <person name="Riley R."/>
            <person name="Ohm R."/>
            <person name="Sun H."/>
            <person name="Tunlid A."/>
            <person name="Henrissat B."/>
            <person name="Grigoriev I.V."/>
            <person name="Hibbett D.S."/>
            <person name="Martin F."/>
        </authorList>
    </citation>
    <scope>NUCLEOTIDE SEQUENCE [LARGE SCALE GENOMIC DNA]</scope>
    <source>
        <strain evidence="1 2">SS14</strain>
    </source>
</reference>
<keyword evidence="2" id="KW-1185">Reference proteome</keyword>
<gene>
    <name evidence="1" type="ORF">M422DRAFT_172975</name>
</gene>